<evidence type="ECO:0000256" key="2">
    <source>
        <dbReference type="ARBA" id="ARBA00006910"/>
    </source>
</evidence>
<dbReference type="PANTHER" id="PTHR13040:SF2">
    <property type="entry name" value="AUTOPHAGY PROTEIN 5"/>
    <property type="match status" value="1"/>
</dbReference>
<dbReference type="GO" id="GO:0034727">
    <property type="term" value="P:piecemeal microautophagy of the nucleus"/>
    <property type="evidence" value="ECO:0007669"/>
    <property type="project" value="TreeGrafter"/>
</dbReference>
<feature type="domain" description="Autophagy protein ATG5 UblA" evidence="10">
    <location>
        <begin position="11"/>
        <end position="106"/>
    </location>
</feature>
<dbReference type="Gene3D" id="3.10.20.90">
    <property type="entry name" value="Phosphatidylinositol 3-kinase Catalytic Subunit, Chain A, domain 1"/>
    <property type="match status" value="1"/>
</dbReference>
<dbReference type="GO" id="GO:0044233">
    <property type="term" value="C:mitochondria-associated endoplasmic reticulum membrane contact site"/>
    <property type="evidence" value="ECO:0007669"/>
    <property type="project" value="TreeGrafter"/>
</dbReference>
<feature type="domain" description="Autophagy protein ATG5 UblB" evidence="8">
    <location>
        <begin position="185"/>
        <end position="298"/>
    </location>
</feature>
<dbReference type="FunFam" id="3.10.20.620:FF:000001">
    <property type="entry name" value="Autophagy related 5"/>
    <property type="match status" value="1"/>
</dbReference>
<evidence type="ECO:0000256" key="6">
    <source>
        <dbReference type="ARBA" id="ARBA00023136"/>
    </source>
</evidence>
<dbReference type="GO" id="GO:0000422">
    <property type="term" value="P:autophagy of mitochondrion"/>
    <property type="evidence" value="ECO:0007669"/>
    <property type="project" value="TreeGrafter"/>
</dbReference>
<evidence type="ECO:0000313" key="11">
    <source>
        <dbReference type="EMBL" id="SVE69993.1"/>
    </source>
</evidence>
<organism evidence="11">
    <name type="scientific">Eubosmina coregoni</name>
    <dbReference type="NCBI Taxonomy" id="186181"/>
    <lineage>
        <taxon>Eukaryota</taxon>
        <taxon>Metazoa</taxon>
        <taxon>Ecdysozoa</taxon>
        <taxon>Arthropoda</taxon>
        <taxon>Crustacea</taxon>
        <taxon>Branchiopoda</taxon>
        <taxon>Diplostraca</taxon>
        <taxon>Cladocera</taxon>
        <taxon>Anomopoda</taxon>
        <taxon>Bosminidae</taxon>
        <taxon>Eubosmina</taxon>
    </lineage>
</organism>
<dbReference type="InterPro" id="IPR048318">
    <property type="entry name" value="ATG5_UblB"/>
</dbReference>
<dbReference type="GO" id="GO:0061908">
    <property type="term" value="C:phagophore"/>
    <property type="evidence" value="ECO:0007669"/>
    <property type="project" value="TreeGrafter"/>
</dbReference>
<proteinExistence type="evidence at transcript level"/>
<dbReference type="GO" id="GO:0034045">
    <property type="term" value="C:phagophore assembly site membrane"/>
    <property type="evidence" value="ECO:0007669"/>
    <property type="project" value="UniProtKB-SubCell"/>
</dbReference>
<gene>
    <name evidence="11" type="primary">EOG090X0BB3</name>
</gene>
<comment type="subunit">
    <text evidence="7">Conjugated with ATG12.</text>
</comment>
<dbReference type="GO" id="GO:0019776">
    <property type="term" value="F:Atg8-family ligase activity"/>
    <property type="evidence" value="ECO:0007669"/>
    <property type="project" value="TreeGrafter"/>
</dbReference>
<dbReference type="Gene3D" id="3.10.20.620">
    <property type="match status" value="1"/>
</dbReference>
<dbReference type="AlphaFoldDB" id="A0A4Y7LRN9"/>
<evidence type="ECO:0000259" key="8">
    <source>
        <dbReference type="Pfam" id="PF04106"/>
    </source>
</evidence>
<reference evidence="11" key="1">
    <citation type="submission" date="2018-08" db="EMBL/GenBank/DDBJ databases">
        <authorList>
            <person name="Cornetti L."/>
        </authorList>
    </citation>
    <scope>NUCLEOTIDE SEQUENCE</scope>
    <source>
        <strain evidence="11">FI-BAL1-1</strain>
    </source>
</reference>
<feature type="domain" description="Autophagy protein ATG5 alpha-helical bundle region" evidence="9">
    <location>
        <begin position="121"/>
        <end position="176"/>
    </location>
</feature>
<sequence>MAEDREILREIWEGRLPVCFSLATDEVSTPITPDPFYMMVPRMTFFPLVTEKVRRHFVRYIIPEKHDCEMWLEFEKHPLKWHYPVGLLYDLFVTDSELPWQITVHFDKFPENKMMKCPSKEIVESHLMSSLKESDAMKHKNHIMSLMQERDHNQLWSGLLHDKFDQFWSVNRKLMEHTADDGFRHIPFRLYVPELSSKPYIQFLIKPVENEKKMTVDDLLARVTIDFSHGVVLYTQVKEKPFTYSLINSAYLTFCTSVSLYAQASFIVLFHHLVPGLDLHFQKVSVKFAYGDNWLQLVCRFKQMIYWSSTLLKTSKS</sequence>
<dbReference type="GO" id="GO:0005776">
    <property type="term" value="C:autophagosome"/>
    <property type="evidence" value="ECO:0007669"/>
    <property type="project" value="TreeGrafter"/>
</dbReference>
<dbReference type="FunFam" id="1.10.246.190:FF:000001">
    <property type="entry name" value="Autophagy related 5"/>
    <property type="match status" value="1"/>
</dbReference>
<dbReference type="PANTHER" id="PTHR13040">
    <property type="entry name" value="AUTOPHAGY PROTEIN 5"/>
    <property type="match status" value="1"/>
</dbReference>
<dbReference type="Pfam" id="PF20638">
    <property type="entry name" value="ATG5_UblA"/>
    <property type="match status" value="1"/>
</dbReference>
<dbReference type="InterPro" id="IPR048939">
    <property type="entry name" value="ATG5_UblA"/>
</dbReference>
<dbReference type="Gene3D" id="1.10.246.190">
    <property type="entry name" value="Autophagy protein Apg5, helix rich domain"/>
    <property type="match status" value="1"/>
</dbReference>
<keyword evidence="3 7" id="KW-1017">Isopeptide bond</keyword>
<dbReference type="GO" id="GO:0006995">
    <property type="term" value="P:cellular response to nitrogen starvation"/>
    <property type="evidence" value="ECO:0007669"/>
    <property type="project" value="TreeGrafter"/>
</dbReference>
<evidence type="ECO:0000256" key="1">
    <source>
        <dbReference type="ARBA" id="ARBA00004623"/>
    </source>
</evidence>
<dbReference type="Pfam" id="PF04106">
    <property type="entry name" value="ATG5_UblB"/>
    <property type="match status" value="1"/>
</dbReference>
<name>A0A4Y7LRN9_9CRUS</name>
<dbReference type="GO" id="GO:0034274">
    <property type="term" value="C:Atg12-Atg5-Atg16 complex"/>
    <property type="evidence" value="ECO:0007669"/>
    <property type="project" value="TreeGrafter"/>
</dbReference>
<keyword evidence="6 7" id="KW-0472">Membrane</keyword>
<evidence type="ECO:0000259" key="10">
    <source>
        <dbReference type="Pfam" id="PF20638"/>
    </source>
</evidence>
<keyword evidence="5 7" id="KW-0072">Autophagy</keyword>
<dbReference type="Pfam" id="PF20637">
    <property type="entry name" value="ATG5_HBR"/>
    <property type="match status" value="1"/>
</dbReference>
<dbReference type="GO" id="GO:0007033">
    <property type="term" value="P:vacuole organization"/>
    <property type="evidence" value="ECO:0007669"/>
    <property type="project" value="UniProtKB-ARBA"/>
</dbReference>
<dbReference type="EMBL" id="LR000374">
    <property type="protein sequence ID" value="SVE69993.1"/>
    <property type="molecule type" value="mRNA"/>
</dbReference>
<evidence type="ECO:0000256" key="4">
    <source>
        <dbReference type="ARBA" id="ARBA00022843"/>
    </source>
</evidence>
<evidence type="ECO:0000256" key="5">
    <source>
        <dbReference type="ARBA" id="ARBA00023006"/>
    </source>
</evidence>
<evidence type="ECO:0000256" key="3">
    <source>
        <dbReference type="ARBA" id="ARBA00022499"/>
    </source>
</evidence>
<keyword evidence="4 7" id="KW-0832">Ubl conjugation</keyword>
<comment type="function">
    <text evidence="7">Involved in autophagic vesicle formation.</text>
</comment>
<evidence type="ECO:0000259" key="9">
    <source>
        <dbReference type="Pfam" id="PF20637"/>
    </source>
</evidence>
<comment type="similarity">
    <text evidence="2 7">Belongs to the ATG5 family.</text>
</comment>
<dbReference type="InterPro" id="IPR048940">
    <property type="entry name" value="ATG5_HBR"/>
</dbReference>
<protein>
    <recommendedName>
        <fullName evidence="7">Autophagy protein 5</fullName>
    </recommendedName>
</protein>
<accession>A0A4Y7LRN9</accession>
<dbReference type="InterPro" id="IPR007239">
    <property type="entry name" value="Atg5"/>
</dbReference>
<comment type="subcellular location">
    <subcellularLocation>
        <location evidence="1 7">Preautophagosomal structure membrane</location>
        <topology evidence="1 7">Peripheral membrane protein</topology>
    </subcellularLocation>
</comment>
<dbReference type="InterPro" id="IPR042527">
    <property type="entry name" value="Atg5_UblA_dom_sf"/>
</dbReference>
<dbReference type="InterPro" id="IPR042526">
    <property type="entry name" value="Atg5_HR"/>
</dbReference>
<evidence type="ECO:0000256" key="7">
    <source>
        <dbReference type="RuleBase" id="RU361202"/>
    </source>
</evidence>